<evidence type="ECO:0000313" key="6">
    <source>
        <dbReference type="Proteomes" id="UP001287356"/>
    </source>
</evidence>
<reference evidence="5" key="2">
    <citation type="submission" date="2023-06" db="EMBL/GenBank/DDBJ databases">
        <authorList>
            <consortium name="Lawrence Berkeley National Laboratory"/>
            <person name="Haridas S."/>
            <person name="Hensen N."/>
            <person name="Bonometti L."/>
            <person name="Westerberg I."/>
            <person name="Brannstrom I.O."/>
            <person name="Guillou S."/>
            <person name="Cros-Aarteil S."/>
            <person name="Calhoun S."/>
            <person name="Kuo A."/>
            <person name="Mondo S."/>
            <person name="Pangilinan J."/>
            <person name="Riley R."/>
            <person name="Labutti K."/>
            <person name="Andreopoulos B."/>
            <person name="Lipzen A."/>
            <person name="Chen C."/>
            <person name="Yanf M."/>
            <person name="Daum C."/>
            <person name="Ng V."/>
            <person name="Clum A."/>
            <person name="Steindorff A."/>
            <person name="Ohm R."/>
            <person name="Martin F."/>
            <person name="Silar P."/>
            <person name="Natvig D."/>
            <person name="Lalanne C."/>
            <person name="Gautier V."/>
            <person name="Ament-Velasquez S.L."/>
            <person name="Kruys A."/>
            <person name="Hutchinson M.I."/>
            <person name="Powell A.J."/>
            <person name="Barry K."/>
            <person name="Miller A.N."/>
            <person name="Grigoriev I.V."/>
            <person name="Debuchy R."/>
            <person name="Gladieux P."/>
            <person name="Thoren M.H."/>
            <person name="Johannesson H."/>
        </authorList>
    </citation>
    <scope>NUCLEOTIDE SEQUENCE</scope>
    <source>
        <strain evidence="5">CBS 958.72</strain>
    </source>
</reference>
<evidence type="ECO:0000259" key="4">
    <source>
        <dbReference type="Pfam" id="PF13087"/>
    </source>
</evidence>
<dbReference type="PANTHER" id="PTHR10887:SF322">
    <property type="entry name" value="HELICASE MOV-10"/>
    <property type="match status" value="1"/>
</dbReference>
<keyword evidence="1" id="KW-0067">ATP-binding</keyword>
<protein>
    <submittedName>
        <fullName evidence="5">P-loop containing nucleoside triphosphate hydrolase protein</fullName>
    </submittedName>
</protein>
<dbReference type="Gene3D" id="3.40.50.300">
    <property type="entry name" value="P-loop containing nucleotide triphosphate hydrolases"/>
    <property type="match status" value="2"/>
</dbReference>
<keyword evidence="1" id="KW-0547">Nucleotide-binding</keyword>
<sequence length="852" mass="95377">MNYHQPIYSGNVLKPFYVFPPRTLQAVALVDPNQQQARRAQELRQNAHHGPGSSAAPVVDLGGRDGLLSQGQDHMQAQARLAPATPFVPEALRIVNSLPNRSLWKTPPAKFVHFSQYATNALRLIHLLPAITDPDIAHLLETLEQEPPHLTQHHYERFFAFHLGREIFSQHEENATYALFGHVAKVEFATSTTAHVTLSVPGLRENSPYVEEDDEVYLRQLRLDHRGYQPPGFCPWTEVIYHARVLAVLRAREELVPTVLGLTPVSSEVVPLPLPVPHPVPGLFDLHFNIEFPVPQFRYSPMLHALSQVQASLLKASRTTGEYQNWPAATIPRSETNQYWMQSMLFPTEADCEVQANVQWGIQVKDRYTPLLNAEQRVAVENVCLQNYGVMPYLVSGPPGTGKTTTMIEIALQLVNCVANLSHILVCAPSEQATDVLAERLRRYFTNTEMLRLNRPTRTFAEVSDTLLPYCCVTPENGYDMFTLPPFERLMRYKVVVTSCRDASMLLHARMTNSDLYTVGEGLRSLARTMHPTVDAPAVVPQAHWGALLIDEAAQATEPDTLVPISVVAPPTDGPDLVFTPLLVMAGDEHQLNPRTSLQQSSPLQHSLFARPFSRPVYANHPLARRFVYPLEPAPPVPLPMLRPAFTNLVRNYRSHSAILAIPSQLFYADTLIPEAKMKDTDRLDKSLSAWPVLLHDNLSPDELERDGGGWYNLGEAQLAVNYAQRLVASGLVRPEEVCIMSPFKAQVRRLRKLMKEIPLTNNGQSTWGVNIGPTEAFQGLEFGVVILCTTRSRRRFVAKDKTLGWGIIGMPNKLNVALTRAKFGLIAIGDRKLLAAASCWRPRIQRFGARL</sequence>
<dbReference type="GO" id="GO:0005829">
    <property type="term" value="C:cytosol"/>
    <property type="evidence" value="ECO:0007669"/>
    <property type="project" value="TreeGrafter"/>
</dbReference>
<dbReference type="EMBL" id="JAULSN010000007">
    <property type="protein sequence ID" value="KAK3366802.1"/>
    <property type="molecule type" value="Genomic_DNA"/>
</dbReference>
<dbReference type="InterPro" id="IPR047187">
    <property type="entry name" value="SF1_C_Upf1"/>
</dbReference>
<keyword evidence="6" id="KW-1185">Reference proteome</keyword>
<dbReference type="GO" id="GO:0035194">
    <property type="term" value="P:regulatory ncRNA-mediated post-transcriptional gene silencing"/>
    <property type="evidence" value="ECO:0007669"/>
    <property type="project" value="TreeGrafter"/>
</dbReference>
<dbReference type="Pfam" id="PF13087">
    <property type="entry name" value="AAA_12"/>
    <property type="match status" value="1"/>
</dbReference>
<proteinExistence type="predicted"/>
<evidence type="ECO:0000259" key="3">
    <source>
        <dbReference type="Pfam" id="PF13086"/>
    </source>
</evidence>
<organism evidence="5 6">
    <name type="scientific">Lasiosphaeria ovina</name>
    <dbReference type="NCBI Taxonomy" id="92902"/>
    <lineage>
        <taxon>Eukaryota</taxon>
        <taxon>Fungi</taxon>
        <taxon>Dikarya</taxon>
        <taxon>Ascomycota</taxon>
        <taxon>Pezizomycotina</taxon>
        <taxon>Sordariomycetes</taxon>
        <taxon>Sordariomycetidae</taxon>
        <taxon>Sordariales</taxon>
        <taxon>Lasiosphaeriaceae</taxon>
        <taxon>Lasiosphaeria</taxon>
    </lineage>
</organism>
<feature type="domain" description="DNA2/NAM7 helicase helicase" evidence="3">
    <location>
        <begin position="372"/>
        <end position="457"/>
    </location>
</feature>
<keyword evidence="1" id="KW-0347">Helicase</keyword>
<reference evidence="5" key="1">
    <citation type="journal article" date="2023" name="Mol. Phylogenet. Evol.">
        <title>Genome-scale phylogeny and comparative genomics of the fungal order Sordariales.</title>
        <authorList>
            <person name="Hensen N."/>
            <person name="Bonometti L."/>
            <person name="Westerberg I."/>
            <person name="Brannstrom I.O."/>
            <person name="Guillou S."/>
            <person name="Cros-Aarteil S."/>
            <person name="Calhoun S."/>
            <person name="Haridas S."/>
            <person name="Kuo A."/>
            <person name="Mondo S."/>
            <person name="Pangilinan J."/>
            <person name="Riley R."/>
            <person name="LaButti K."/>
            <person name="Andreopoulos B."/>
            <person name="Lipzen A."/>
            <person name="Chen C."/>
            <person name="Yan M."/>
            <person name="Daum C."/>
            <person name="Ng V."/>
            <person name="Clum A."/>
            <person name="Steindorff A."/>
            <person name="Ohm R.A."/>
            <person name="Martin F."/>
            <person name="Silar P."/>
            <person name="Natvig D.O."/>
            <person name="Lalanne C."/>
            <person name="Gautier V."/>
            <person name="Ament-Velasquez S.L."/>
            <person name="Kruys A."/>
            <person name="Hutchinson M.I."/>
            <person name="Powell A.J."/>
            <person name="Barry K."/>
            <person name="Miller A.N."/>
            <person name="Grigoriev I.V."/>
            <person name="Debuchy R."/>
            <person name="Gladieux P."/>
            <person name="Hiltunen Thoren M."/>
            <person name="Johannesson H."/>
        </authorList>
    </citation>
    <scope>NUCLEOTIDE SEQUENCE</scope>
    <source>
        <strain evidence="5">CBS 958.72</strain>
    </source>
</reference>
<dbReference type="InterPro" id="IPR045055">
    <property type="entry name" value="DNA2/NAM7-like"/>
</dbReference>
<dbReference type="InterPro" id="IPR041679">
    <property type="entry name" value="DNA2/NAM7-like_C"/>
</dbReference>
<dbReference type="PANTHER" id="PTHR10887">
    <property type="entry name" value="DNA2/NAM7 HELICASE FAMILY"/>
    <property type="match status" value="1"/>
</dbReference>
<name>A0AAE0JZC0_9PEZI</name>
<gene>
    <name evidence="5" type="ORF">B0T24DRAFT_659036</name>
</gene>
<dbReference type="InterPro" id="IPR027417">
    <property type="entry name" value="P-loop_NTPase"/>
</dbReference>
<feature type="domain" description="DNA2/NAM7 helicase-like C-terminal" evidence="4">
    <location>
        <begin position="647"/>
        <end position="832"/>
    </location>
</feature>
<dbReference type="Proteomes" id="UP001287356">
    <property type="component" value="Unassembled WGS sequence"/>
</dbReference>
<dbReference type="AlphaFoldDB" id="A0AAE0JZC0"/>
<dbReference type="GO" id="GO:0016787">
    <property type="term" value="F:hydrolase activity"/>
    <property type="evidence" value="ECO:0007669"/>
    <property type="project" value="UniProtKB-KW"/>
</dbReference>
<accession>A0AAE0JZC0</accession>
<dbReference type="InterPro" id="IPR041677">
    <property type="entry name" value="DNA2/NAM7_AAA_11"/>
</dbReference>
<dbReference type="Pfam" id="PF13086">
    <property type="entry name" value="AAA_11"/>
    <property type="match status" value="1"/>
</dbReference>
<dbReference type="GO" id="GO:0004386">
    <property type="term" value="F:helicase activity"/>
    <property type="evidence" value="ECO:0007669"/>
    <property type="project" value="InterPro"/>
</dbReference>
<dbReference type="CDD" id="cd18808">
    <property type="entry name" value="SF1_C_Upf1"/>
    <property type="match status" value="1"/>
</dbReference>
<keyword evidence="5" id="KW-0378">Hydrolase</keyword>
<dbReference type="SUPFAM" id="SSF52540">
    <property type="entry name" value="P-loop containing nucleoside triphosphate hydrolases"/>
    <property type="match status" value="1"/>
</dbReference>
<evidence type="ECO:0000256" key="2">
    <source>
        <dbReference type="SAM" id="MobiDB-lite"/>
    </source>
</evidence>
<feature type="region of interest" description="Disordered" evidence="2">
    <location>
        <begin position="38"/>
        <end position="60"/>
    </location>
</feature>
<evidence type="ECO:0000256" key="1">
    <source>
        <dbReference type="ARBA" id="ARBA00022806"/>
    </source>
</evidence>
<evidence type="ECO:0000313" key="5">
    <source>
        <dbReference type="EMBL" id="KAK3366802.1"/>
    </source>
</evidence>
<comment type="caution">
    <text evidence="5">The sequence shown here is derived from an EMBL/GenBank/DDBJ whole genome shotgun (WGS) entry which is preliminary data.</text>
</comment>